<proteinExistence type="predicted"/>
<dbReference type="SUPFAM" id="SSF57716">
    <property type="entry name" value="Glucocorticoid receptor-like (DNA-binding domain)"/>
    <property type="match status" value="1"/>
</dbReference>
<gene>
    <name evidence="8" type="primary">LOC107221828</name>
</gene>
<dbReference type="Pfam" id="PF05485">
    <property type="entry name" value="THAP"/>
    <property type="match status" value="1"/>
</dbReference>
<dbReference type="GO" id="GO:0003677">
    <property type="term" value="F:DNA binding"/>
    <property type="evidence" value="ECO:0007669"/>
    <property type="project" value="UniProtKB-UniRule"/>
</dbReference>
<evidence type="ECO:0000256" key="1">
    <source>
        <dbReference type="ARBA" id="ARBA00022723"/>
    </source>
</evidence>
<accession>A0A6J0BPE2</accession>
<evidence type="ECO:0000313" key="8">
    <source>
        <dbReference type="RefSeq" id="XP_015516450.2"/>
    </source>
</evidence>
<reference evidence="8" key="1">
    <citation type="submission" date="2025-08" db="UniProtKB">
        <authorList>
            <consortium name="RefSeq"/>
        </authorList>
    </citation>
    <scope>IDENTIFICATION</scope>
    <source>
        <tissue evidence="8">Thorax and Abdomen</tissue>
    </source>
</reference>
<keyword evidence="7" id="KW-1185">Reference proteome</keyword>
<evidence type="ECO:0000256" key="3">
    <source>
        <dbReference type="ARBA" id="ARBA00022833"/>
    </source>
</evidence>
<dbReference type="RefSeq" id="XP_015516450.2">
    <property type="nucleotide sequence ID" value="XM_015660964.2"/>
</dbReference>
<dbReference type="PROSITE" id="PS50950">
    <property type="entry name" value="ZF_THAP"/>
    <property type="match status" value="1"/>
</dbReference>
<dbReference type="InterPro" id="IPR006612">
    <property type="entry name" value="THAP_Znf"/>
</dbReference>
<dbReference type="AlphaFoldDB" id="A0A6J0BPE2"/>
<evidence type="ECO:0000256" key="4">
    <source>
        <dbReference type="ARBA" id="ARBA00023125"/>
    </source>
</evidence>
<dbReference type="InParanoid" id="A0A6J0BPE2"/>
<organism evidence="8">
    <name type="scientific">Neodiprion lecontei</name>
    <name type="common">Redheaded pine sawfly</name>
    <dbReference type="NCBI Taxonomy" id="441921"/>
    <lineage>
        <taxon>Eukaryota</taxon>
        <taxon>Metazoa</taxon>
        <taxon>Ecdysozoa</taxon>
        <taxon>Arthropoda</taxon>
        <taxon>Hexapoda</taxon>
        <taxon>Insecta</taxon>
        <taxon>Pterygota</taxon>
        <taxon>Neoptera</taxon>
        <taxon>Endopterygota</taxon>
        <taxon>Hymenoptera</taxon>
        <taxon>Tenthredinoidea</taxon>
        <taxon>Diprionidae</taxon>
        <taxon>Diprioninae</taxon>
        <taxon>Neodiprion</taxon>
    </lineage>
</organism>
<dbReference type="GeneID" id="107221828"/>
<keyword evidence="3" id="KW-0862">Zinc</keyword>
<name>A0A6J0BPE2_NEOLC</name>
<evidence type="ECO:0000256" key="2">
    <source>
        <dbReference type="ARBA" id="ARBA00022771"/>
    </source>
</evidence>
<evidence type="ECO:0000256" key="5">
    <source>
        <dbReference type="PROSITE-ProRule" id="PRU00309"/>
    </source>
</evidence>
<sequence>MRKKWHEFIRAKNPNRRDFRVCNKHFEPKYIWKKYPRCLLTCDAVPTLNGPVDGNHRQEQLHTESKDLQISAQTSCVAIADQPHVSGIPSDDVIPSKDGPSTTLYKENKNPDIRGTPVIRSSTDVYTRDTFYVTVIYDTVLCTDIDFY</sequence>
<evidence type="ECO:0000313" key="7">
    <source>
        <dbReference type="Proteomes" id="UP000829291"/>
    </source>
</evidence>
<dbReference type="Proteomes" id="UP000829291">
    <property type="component" value="Chromosome 1"/>
</dbReference>
<dbReference type="OrthoDB" id="7331812at2759"/>
<keyword evidence="4 5" id="KW-0238">DNA-binding</keyword>
<keyword evidence="2 5" id="KW-0863">Zinc-finger</keyword>
<dbReference type="KEGG" id="nlo:107221828"/>
<keyword evidence="1" id="KW-0479">Metal-binding</keyword>
<evidence type="ECO:0000259" key="6">
    <source>
        <dbReference type="PROSITE" id="PS50950"/>
    </source>
</evidence>
<dbReference type="GO" id="GO:0008270">
    <property type="term" value="F:zinc ion binding"/>
    <property type="evidence" value="ECO:0007669"/>
    <property type="project" value="UniProtKB-KW"/>
</dbReference>
<protein>
    <submittedName>
        <fullName evidence="8">Uncharacterized protein LOC107221828</fullName>
    </submittedName>
</protein>
<feature type="domain" description="THAP-type" evidence="6">
    <location>
        <begin position="1"/>
        <end position="49"/>
    </location>
</feature>